<organism evidence="2 3">
    <name type="scientific">Neonectria magnoliae</name>
    <dbReference type="NCBI Taxonomy" id="2732573"/>
    <lineage>
        <taxon>Eukaryota</taxon>
        <taxon>Fungi</taxon>
        <taxon>Dikarya</taxon>
        <taxon>Ascomycota</taxon>
        <taxon>Pezizomycotina</taxon>
        <taxon>Sordariomycetes</taxon>
        <taxon>Hypocreomycetidae</taxon>
        <taxon>Hypocreales</taxon>
        <taxon>Nectriaceae</taxon>
        <taxon>Neonectria</taxon>
    </lineage>
</organism>
<evidence type="ECO:0000256" key="1">
    <source>
        <dbReference type="SAM" id="Phobius"/>
    </source>
</evidence>
<keyword evidence="3" id="KW-1185">Reference proteome</keyword>
<keyword evidence="1" id="KW-0472">Membrane</keyword>
<sequence>MRAARLGYTIDMYNQSYPKFTTSSYALLPFRLHDNLSASRTERNWTAETTKLWVDVDCSPAKVSEGKYMNTTLPRVASDIEGNERTTYIHFESMSYTAQLDRGCSVELELDLSLRYWYPILGTASPVDRPKRDQKPYAIDRNGLWNCPTSFDNSSLVVVYWATPLDMSLNASKEMNITALQCDLSYHKQRVRATVESQNLQPIDMAIQKLSKPKPLRHGEFNATSYLKSVPGDGRVESTAENMDYKEGYTGGVVKYCDSFCTYITEARGYEKKLFSDADRLGRAAQLFYQQLFSLTVSTRLVKEKRPDQGSATSAVYMTNIMLSRLFAVLSEVLLLLAAAALGYLSFSLASSTCHLSQSPSSIADLIDIAHNSPEVVELLEPMDSASEKALAHSIGGVNLKLDLDHKLAAKQTRAEQPHGPRGLKTADPQHYKPIKPWILRRVTGSVLMVVLLAGIVVLAYFKAVERRENGLQRPSQPFEVLQLLENYIPTAFATGIEPIWILLTRTMCVFQPFNDLWKGNSSPRRSIAATHTSVPPQLALFKAIHSRHILLSLLCFAVLLANALAIALSALFIERPVTVQQPEELDFQDQAKFISSKVGSLRYTDTWDDPVRSIIWANMTAGSRLPPWVSTKFFFQPLAMTGTDQSQTMNEYTVRTRGFGANVNCTAIPPLPYSDYPLSDNIKMIFSCDEPVAYLRAEYLRRAHDTEDALAVFEELPLAMTDVNIVLEDVQSGHCPPLLGLGWGRVHTIGENANVSISQTICLPFVQTAIFDVTVDRDGFVARYHRTSDLQTLPNNPARENRANLLLLAVNSKLATAGWAAQSTPTVADCLSDYIFKDMNSRDFLDPKRPVPDPSELIPSIERAYSQIFAALLAIETDYLEATEATFSVDTRIFMDNVAFIIIMAVLALDFLIALVFYLPETLYILLRPPTSALSIMAYIAPSRAVRDGRPPGGWKEQTFSFGRYRGYDGKGHVGIEKDPHVRAKDTSLGSYKPLLQRDVDAGTV</sequence>
<dbReference type="InterPro" id="IPR021840">
    <property type="entry name" value="DUF3433"/>
</dbReference>
<evidence type="ECO:0000313" key="2">
    <source>
        <dbReference type="EMBL" id="KAK7418111.1"/>
    </source>
</evidence>
<feature type="transmembrane region" description="Helical" evidence="1">
    <location>
        <begin position="550"/>
        <end position="574"/>
    </location>
</feature>
<protein>
    <submittedName>
        <fullName evidence="2">Uncharacterized protein</fullName>
    </submittedName>
</protein>
<evidence type="ECO:0000313" key="3">
    <source>
        <dbReference type="Proteomes" id="UP001498421"/>
    </source>
</evidence>
<feature type="transmembrane region" description="Helical" evidence="1">
    <location>
        <begin position="443"/>
        <end position="462"/>
    </location>
</feature>
<name>A0ABR1HC45_9HYPO</name>
<proteinExistence type="predicted"/>
<keyword evidence="1" id="KW-0812">Transmembrane</keyword>
<feature type="transmembrane region" description="Helical" evidence="1">
    <location>
        <begin position="326"/>
        <end position="347"/>
    </location>
</feature>
<dbReference type="PANTHER" id="PTHR37544:SF3">
    <property type="entry name" value="SPRAY"/>
    <property type="match status" value="1"/>
</dbReference>
<gene>
    <name evidence="2" type="ORF">QQZ08_011366</name>
</gene>
<feature type="transmembrane region" description="Helical" evidence="1">
    <location>
        <begin position="899"/>
        <end position="920"/>
    </location>
</feature>
<dbReference type="Proteomes" id="UP001498421">
    <property type="component" value="Unassembled WGS sequence"/>
</dbReference>
<dbReference type="PANTHER" id="PTHR37544">
    <property type="entry name" value="SPRAY-RELATED"/>
    <property type="match status" value="1"/>
</dbReference>
<keyword evidence="1" id="KW-1133">Transmembrane helix</keyword>
<reference evidence="2 3" key="1">
    <citation type="journal article" date="2025" name="Microbiol. Resour. Announc.">
        <title>Draft genome sequences for Neonectria magnoliae and Neonectria punicea, canker pathogens of Liriodendron tulipifera and Acer saccharum in West Virginia.</title>
        <authorList>
            <person name="Petronek H.M."/>
            <person name="Kasson M.T."/>
            <person name="Metheny A.M."/>
            <person name="Stauder C.M."/>
            <person name="Lovett B."/>
            <person name="Lynch S.C."/>
            <person name="Garnas J.R."/>
            <person name="Kasson L.R."/>
            <person name="Stajich J.E."/>
        </authorList>
    </citation>
    <scope>NUCLEOTIDE SEQUENCE [LARGE SCALE GENOMIC DNA]</scope>
    <source>
        <strain evidence="2 3">NRRL 64651</strain>
    </source>
</reference>
<dbReference type="EMBL" id="JAZAVK010000172">
    <property type="protein sequence ID" value="KAK7418111.1"/>
    <property type="molecule type" value="Genomic_DNA"/>
</dbReference>
<accession>A0ABR1HC45</accession>
<dbReference type="Pfam" id="PF11915">
    <property type="entry name" value="DUF3433"/>
    <property type="match status" value="1"/>
</dbReference>
<comment type="caution">
    <text evidence="2">The sequence shown here is derived from an EMBL/GenBank/DDBJ whole genome shotgun (WGS) entry which is preliminary data.</text>
</comment>